<name>A0A7G9YLC3_9EURY</name>
<gene>
    <name evidence="1" type="ORF">IMBEDNDK_00017</name>
</gene>
<dbReference type="AlphaFoldDB" id="A0A7G9YLC3"/>
<proteinExistence type="predicted"/>
<accession>A0A7G9YLC3</accession>
<reference evidence="1" key="1">
    <citation type="submission" date="2020-06" db="EMBL/GenBank/DDBJ databases">
        <title>Unique genomic features of the anaerobic methanotrophic archaea.</title>
        <authorList>
            <person name="Chadwick G.L."/>
            <person name="Skennerton C.T."/>
            <person name="Laso-Perez R."/>
            <person name="Leu A.O."/>
            <person name="Speth D.R."/>
            <person name="Yu H."/>
            <person name="Morgan-Lang C."/>
            <person name="Hatzenpichler R."/>
            <person name="Goudeau D."/>
            <person name="Malmstrom R."/>
            <person name="Brazelton W.J."/>
            <person name="Woyke T."/>
            <person name="Hallam S.J."/>
            <person name="Tyson G.W."/>
            <person name="Wegener G."/>
            <person name="Boetius A."/>
            <person name="Orphan V."/>
        </authorList>
    </citation>
    <scope>NUCLEOTIDE SEQUENCE</scope>
</reference>
<dbReference type="EMBL" id="MT631362">
    <property type="protein sequence ID" value="QNO48807.1"/>
    <property type="molecule type" value="Genomic_DNA"/>
</dbReference>
<protein>
    <submittedName>
        <fullName evidence="1">Uncharacterized protein</fullName>
    </submittedName>
</protein>
<evidence type="ECO:0000313" key="1">
    <source>
        <dbReference type="EMBL" id="QNO48807.1"/>
    </source>
</evidence>
<sequence>MGMAIHCLPDSNNNAVIEDSVYLYFFELPSDLERIRLNHSAVKVFDKLQ</sequence>
<organism evidence="1">
    <name type="scientific">Candidatus Methanogaster sp. ANME-2c ERB4</name>
    <dbReference type="NCBI Taxonomy" id="2759911"/>
    <lineage>
        <taxon>Archaea</taxon>
        <taxon>Methanobacteriati</taxon>
        <taxon>Methanobacteriota</taxon>
        <taxon>Stenosarchaea group</taxon>
        <taxon>Methanomicrobia</taxon>
        <taxon>Methanosarcinales</taxon>
        <taxon>ANME-2 cluster</taxon>
        <taxon>Candidatus Methanogasteraceae</taxon>
        <taxon>Candidatus Methanogaster</taxon>
    </lineage>
</organism>